<evidence type="ECO:0000259" key="6">
    <source>
        <dbReference type="PROSITE" id="PS51372"/>
    </source>
</evidence>
<comment type="caution">
    <text evidence="7">The sequence shown here is derived from an EMBL/GenBank/DDBJ whole genome shotgun (WGS) entry which is preliminary data.</text>
</comment>
<dbReference type="Gene3D" id="3.40.50.300">
    <property type="entry name" value="P-loop containing nucleotide triphosphate hydrolases"/>
    <property type="match status" value="1"/>
</dbReference>
<evidence type="ECO:0000256" key="1">
    <source>
        <dbReference type="ARBA" id="ARBA00022679"/>
    </source>
</evidence>
<evidence type="ECO:0000259" key="5">
    <source>
        <dbReference type="PROSITE" id="PS51096"/>
    </source>
</evidence>
<evidence type="ECO:0000259" key="4">
    <source>
        <dbReference type="PROSITE" id="PS50045"/>
    </source>
</evidence>
<dbReference type="RefSeq" id="WP_008792866.1">
    <property type="nucleotide sequence ID" value="NZ_CP083622.1"/>
</dbReference>
<dbReference type="AlphaFoldDB" id="A0AB35IQR9"/>
<feature type="domain" description="PTS EIIA type-4" evidence="5">
    <location>
        <begin position="547"/>
        <end position="668"/>
    </location>
</feature>
<name>A0AB35IQR9_9FIRM</name>
<dbReference type="GO" id="GO:0016740">
    <property type="term" value="F:transferase activity"/>
    <property type="evidence" value="ECO:0007669"/>
    <property type="project" value="UniProtKB-KW"/>
</dbReference>
<dbReference type="Proteomes" id="UP001211987">
    <property type="component" value="Unassembled WGS sequence"/>
</dbReference>
<dbReference type="Gene3D" id="3.40.50.510">
    <property type="entry name" value="Phosphotransferase system, mannose-type IIA component"/>
    <property type="match status" value="1"/>
</dbReference>
<dbReference type="Pfam" id="PF00158">
    <property type="entry name" value="Sigma54_activat"/>
    <property type="match status" value="1"/>
</dbReference>
<proteinExistence type="predicted"/>
<dbReference type="PANTHER" id="PTHR32071:SF38">
    <property type="entry name" value="PSP OPERON TRANSCRIPTIONAL ACTIVATOR"/>
    <property type="match status" value="1"/>
</dbReference>
<keyword evidence="1" id="KW-0808">Transferase</keyword>
<protein>
    <submittedName>
        <fullName evidence="7">Sigma 54-interacting transcriptional regulator</fullName>
    </submittedName>
</protein>
<dbReference type="GO" id="GO:0006355">
    <property type="term" value="P:regulation of DNA-templated transcription"/>
    <property type="evidence" value="ECO:0007669"/>
    <property type="project" value="InterPro"/>
</dbReference>
<dbReference type="GO" id="GO:0005524">
    <property type="term" value="F:ATP binding"/>
    <property type="evidence" value="ECO:0007669"/>
    <property type="project" value="UniProtKB-KW"/>
</dbReference>
<dbReference type="Pfam" id="PF00874">
    <property type="entry name" value="PRD"/>
    <property type="match status" value="1"/>
</dbReference>
<dbReference type="SUPFAM" id="SSF53062">
    <property type="entry name" value="PTS system fructose IIA component-like"/>
    <property type="match status" value="1"/>
</dbReference>
<evidence type="ECO:0000256" key="3">
    <source>
        <dbReference type="ARBA" id="ARBA00022840"/>
    </source>
</evidence>
<evidence type="ECO:0000256" key="2">
    <source>
        <dbReference type="ARBA" id="ARBA00022741"/>
    </source>
</evidence>
<dbReference type="CDD" id="cd00009">
    <property type="entry name" value="AAA"/>
    <property type="match status" value="1"/>
</dbReference>
<dbReference type="GO" id="GO:0016020">
    <property type="term" value="C:membrane"/>
    <property type="evidence" value="ECO:0007669"/>
    <property type="project" value="InterPro"/>
</dbReference>
<dbReference type="Gene3D" id="1.10.1790.10">
    <property type="entry name" value="PRD domain"/>
    <property type="match status" value="1"/>
</dbReference>
<feature type="domain" description="Sigma-54 factor interaction" evidence="4">
    <location>
        <begin position="110"/>
        <end position="336"/>
    </location>
</feature>
<reference evidence="7" key="1">
    <citation type="submission" date="2023-01" db="EMBL/GenBank/DDBJ databases">
        <title>Human gut microbiome strain richness.</title>
        <authorList>
            <person name="Chen-Liaw A."/>
        </authorList>
    </citation>
    <scope>NUCLEOTIDE SEQUENCE</scope>
    <source>
        <strain evidence="7">1001217st2_G6_1001217B_191108</strain>
    </source>
</reference>
<gene>
    <name evidence="7" type="ORF">PM738_19435</name>
</gene>
<organism evidence="7 8">
    <name type="scientific">Thomasclavelia ramosa</name>
    <dbReference type="NCBI Taxonomy" id="1547"/>
    <lineage>
        <taxon>Bacteria</taxon>
        <taxon>Bacillati</taxon>
        <taxon>Bacillota</taxon>
        <taxon>Erysipelotrichia</taxon>
        <taxon>Erysipelotrichales</taxon>
        <taxon>Coprobacillaceae</taxon>
        <taxon>Thomasclavelia</taxon>
    </lineage>
</organism>
<dbReference type="InterPro" id="IPR036634">
    <property type="entry name" value="PRD_sf"/>
</dbReference>
<dbReference type="InterPro" id="IPR004701">
    <property type="entry name" value="PTS_EIIA_man-typ"/>
</dbReference>
<keyword evidence="2" id="KW-0547">Nucleotide-binding</keyword>
<evidence type="ECO:0000313" key="8">
    <source>
        <dbReference type="Proteomes" id="UP001211987"/>
    </source>
</evidence>
<dbReference type="EMBL" id="JAQLKE010000066">
    <property type="protein sequence ID" value="MDB7085953.1"/>
    <property type="molecule type" value="Genomic_DNA"/>
</dbReference>
<dbReference type="InterPro" id="IPR002078">
    <property type="entry name" value="Sigma_54_int"/>
</dbReference>
<dbReference type="SUPFAM" id="SSF52540">
    <property type="entry name" value="P-loop containing nucleoside triphosphate hydrolases"/>
    <property type="match status" value="1"/>
</dbReference>
<dbReference type="InterPro" id="IPR036662">
    <property type="entry name" value="PTS_EIIA_man-typ_sf"/>
</dbReference>
<keyword evidence="3" id="KW-0067">ATP-binding</keyword>
<dbReference type="PROSITE" id="PS51372">
    <property type="entry name" value="PRD_2"/>
    <property type="match status" value="1"/>
</dbReference>
<dbReference type="PROSITE" id="PS51096">
    <property type="entry name" value="PTS_EIIA_TYPE_4"/>
    <property type="match status" value="1"/>
</dbReference>
<accession>A0AB35IQR9</accession>
<feature type="domain" description="PRD" evidence="6">
    <location>
        <begin position="800"/>
        <end position="906"/>
    </location>
</feature>
<evidence type="ECO:0000313" key="7">
    <source>
        <dbReference type="EMBL" id="MDB7085953.1"/>
    </source>
</evidence>
<dbReference type="GO" id="GO:0009401">
    <property type="term" value="P:phosphoenolpyruvate-dependent sugar phosphotransferase system"/>
    <property type="evidence" value="ECO:0007669"/>
    <property type="project" value="InterPro"/>
</dbReference>
<sequence length="909" mass="105436">MAQYSSKHQVVKYLDEITKQFDNKNLDIFTTKYISQTLHLSRSLVSMYLNDMVKNGTAIKITSRPVYYLSKIILEKKYHVALRQSEYMSMLELRQILKCKDSIRMDFENVVGKDGSLHYVIQQIKSAIAYPGGLPILLVGENGTGKKYLGEIIYHYCINQEIIPSNAQFKYLKVTKQQKEIDYDLFLFGTEINGQTVEGIMDTLDHGILYIQNVSYLPENTQEKLADFLLSKSFLRKKGKKRVYKDIRIILSSIPSQKEQMCEILESRIPVVCNIPSFSERNEDEKKELILHFFYEEEECLGKNISISNKLLYSLIRETYNNNLTELKKCVKSICANAYVDSDNENLDIYVFHLPDYMLSTVKISSEEEKCMPLKDIKIDSSIIQIISLWNNIIHSFEQLNTNCKSEKEFLEESKKIIKHYYDVIVFQETYDDCRVRQLEKFVTNYLTTVRSSTIINFPINFAYVLARLIIFQQNHNSGLNVWEKEHITEITRLYEYLLQIGNESEQLCKMLNKQITNNYRISLSMIQQSFILLNMKLYNLNTKMLDTIGVVLCHGYSTASSIADAVNTLLNMQVFEAIDMPIYSSVDDTIEKLNMFVQHNRHFKNIILMVDMGSLEEIGKEIEGFANVGIINNISTLLALEIGNKIKQKKKVQTILEEVSKQAKVYYHMISIAKKDKAILFTSDAGISIAEKLCRLFKDSLPKTIAVEMIAYDYELLLQNGKKDTIFVQYNVELLVKPMNLQLDGVRNVTLEEIINFENINMVNEILAEYLSTKEIEQFDQLLLKNFSLQSIMENLTILNAQKLLDYVYEATNALQHRLKRKFLSKTIVGINMHICFLIERLVTKKTVEEYYDIPGFINSNSEFIEVVNECFASILEHYKVTLPINEIAYLYEYIKNDISVKVGSDEF</sequence>
<dbReference type="SUPFAM" id="SSF63520">
    <property type="entry name" value="PTS-regulatory domain, PRD"/>
    <property type="match status" value="1"/>
</dbReference>
<dbReference type="InterPro" id="IPR027417">
    <property type="entry name" value="P-loop_NTPase"/>
</dbReference>
<dbReference type="InterPro" id="IPR011608">
    <property type="entry name" value="PRD"/>
</dbReference>
<dbReference type="PANTHER" id="PTHR32071">
    <property type="entry name" value="TRANSCRIPTIONAL REGULATORY PROTEIN"/>
    <property type="match status" value="1"/>
</dbReference>
<dbReference type="PROSITE" id="PS50045">
    <property type="entry name" value="SIGMA54_INTERACT_4"/>
    <property type="match status" value="1"/>
</dbReference>